<evidence type="ECO:0000313" key="2">
    <source>
        <dbReference type="Proteomes" id="UP000241394"/>
    </source>
</evidence>
<dbReference type="AlphaFoldDB" id="A0A2R6QHA9"/>
<gene>
    <name evidence="1" type="ORF">CEY00_Acc18367</name>
</gene>
<dbReference type="Gramene" id="PSS08007">
    <property type="protein sequence ID" value="PSS08007"/>
    <property type="gene ID" value="CEY00_Acc18367"/>
</dbReference>
<sequence length="171" mass="18653">MEVDLGLLRPFGGGGGRASSGGSASGSISMLSKEDSGLEYSVGSDFLVYTITNPLSIQYPTQEHIYHLLADRTACGYAHKPFDRLEENNPESHQQRWWETGGQTIPFNPIPAHSQGFFQPLGLNSTLQFGYNPVGAGEINAAAPCPKLQQIPSRVDDLMGNRHFLWGLFTV</sequence>
<reference evidence="1 2" key="1">
    <citation type="submission" date="2017-07" db="EMBL/GenBank/DDBJ databases">
        <title>An improved, manually edited Actinidia chinensis var. chinensis (kiwifruit) genome highlights the challenges associated with draft genomes and gene prediction in plants.</title>
        <authorList>
            <person name="Pilkington S."/>
            <person name="Crowhurst R."/>
            <person name="Hilario E."/>
            <person name="Nardozza S."/>
            <person name="Fraser L."/>
            <person name="Peng Y."/>
            <person name="Gunaseelan K."/>
            <person name="Simpson R."/>
            <person name="Tahir J."/>
            <person name="Deroles S."/>
            <person name="Templeton K."/>
            <person name="Luo Z."/>
            <person name="Davy M."/>
            <person name="Cheng C."/>
            <person name="Mcneilage M."/>
            <person name="Scaglione D."/>
            <person name="Liu Y."/>
            <person name="Zhang Q."/>
            <person name="Datson P."/>
            <person name="De Silva N."/>
            <person name="Gardiner S."/>
            <person name="Bassett H."/>
            <person name="Chagne D."/>
            <person name="Mccallum J."/>
            <person name="Dzierzon H."/>
            <person name="Deng C."/>
            <person name="Wang Y.-Y."/>
            <person name="Barron N."/>
            <person name="Manako K."/>
            <person name="Bowen J."/>
            <person name="Foster T."/>
            <person name="Erridge Z."/>
            <person name="Tiffin H."/>
            <person name="Waite C."/>
            <person name="Davies K."/>
            <person name="Grierson E."/>
            <person name="Laing W."/>
            <person name="Kirk R."/>
            <person name="Chen X."/>
            <person name="Wood M."/>
            <person name="Montefiori M."/>
            <person name="Brummell D."/>
            <person name="Schwinn K."/>
            <person name="Catanach A."/>
            <person name="Fullerton C."/>
            <person name="Li D."/>
            <person name="Meiyalaghan S."/>
            <person name="Nieuwenhuizen N."/>
            <person name="Read N."/>
            <person name="Prakash R."/>
            <person name="Hunter D."/>
            <person name="Zhang H."/>
            <person name="Mckenzie M."/>
            <person name="Knabel M."/>
            <person name="Harris A."/>
            <person name="Allan A."/>
            <person name="Chen A."/>
            <person name="Janssen B."/>
            <person name="Plunkett B."/>
            <person name="Dwamena C."/>
            <person name="Voogd C."/>
            <person name="Leif D."/>
            <person name="Lafferty D."/>
            <person name="Souleyre E."/>
            <person name="Varkonyi-Gasic E."/>
            <person name="Gambi F."/>
            <person name="Hanley J."/>
            <person name="Yao J.-L."/>
            <person name="Cheung J."/>
            <person name="David K."/>
            <person name="Warren B."/>
            <person name="Marsh K."/>
            <person name="Snowden K."/>
            <person name="Lin-Wang K."/>
            <person name="Brian L."/>
            <person name="Martinez-Sanchez M."/>
            <person name="Wang M."/>
            <person name="Ileperuma N."/>
            <person name="Macnee N."/>
            <person name="Campin R."/>
            <person name="Mcatee P."/>
            <person name="Drummond R."/>
            <person name="Espley R."/>
            <person name="Ireland H."/>
            <person name="Wu R."/>
            <person name="Atkinson R."/>
            <person name="Karunairetnam S."/>
            <person name="Bulley S."/>
            <person name="Chunkath S."/>
            <person name="Hanley Z."/>
            <person name="Storey R."/>
            <person name="Thrimawithana A."/>
            <person name="Thomson S."/>
            <person name="David C."/>
            <person name="Testolin R."/>
        </authorList>
    </citation>
    <scope>NUCLEOTIDE SEQUENCE [LARGE SCALE GENOMIC DNA]</scope>
    <source>
        <strain evidence="2">cv. Red5</strain>
        <tissue evidence="1">Young leaf</tissue>
    </source>
</reference>
<comment type="caution">
    <text evidence="1">The sequence shown here is derived from an EMBL/GenBank/DDBJ whole genome shotgun (WGS) entry which is preliminary data.</text>
</comment>
<dbReference type="EMBL" id="NKQK01000016">
    <property type="protein sequence ID" value="PSS08007.1"/>
    <property type="molecule type" value="Genomic_DNA"/>
</dbReference>
<dbReference type="InParanoid" id="A0A2R6QHA9"/>
<dbReference type="STRING" id="1590841.A0A2R6QHA9"/>
<accession>A0A2R6QHA9</accession>
<dbReference type="Proteomes" id="UP000241394">
    <property type="component" value="Chromosome LG16"/>
</dbReference>
<proteinExistence type="predicted"/>
<protein>
    <submittedName>
        <fullName evidence="1">Developmental protein like</fullName>
    </submittedName>
</protein>
<organism evidence="1 2">
    <name type="scientific">Actinidia chinensis var. chinensis</name>
    <name type="common">Chinese soft-hair kiwi</name>
    <dbReference type="NCBI Taxonomy" id="1590841"/>
    <lineage>
        <taxon>Eukaryota</taxon>
        <taxon>Viridiplantae</taxon>
        <taxon>Streptophyta</taxon>
        <taxon>Embryophyta</taxon>
        <taxon>Tracheophyta</taxon>
        <taxon>Spermatophyta</taxon>
        <taxon>Magnoliopsida</taxon>
        <taxon>eudicotyledons</taxon>
        <taxon>Gunneridae</taxon>
        <taxon>Pentapetalae</taxon>
        <taxon>asterids</taxon>
        <taxon>Ericales</taxon>
        <taxon>Actinidiaceae</taxon>
        <taxon>Actinidia</taxon>
    </lineage>
</organism>
<evidence type="ECO:0000313" key="1">
    <source>
        <dbReference type="EMBL" id="PSS08007.1"/>
    </source>
</evidence>
<keyword evidence="2" id="KW-1185">Reference proteome</keyword>
<name>A0A2R6QHA9_ACTCC</name>
<reference evidence="2" key="2">
    <citation type="journal article" date="2018" name="BMC Genomics">
        <title>A manually annotated Actinidia chinensis var. chinensis (kiwifruit) genome highlights the challenges associated with draft genomes and gene prediction in plants.</title>
        <authorList>
            <person name="Pilkington S.M."/>
            <person name="Crowhurst R."/>
            <person name="Hilario E."/>
            <person name="Nardozza S."/>
            <person name="Fraser L."/>
            <person name="Peng Y."/>
            <person name="Gunaseelan K."/>
            <person name="Simpson R."/>
            <person name="Tahir J."/>
            <person name="Deroles S.C."/>
            <person name="Templeton K."/>
            <person name="Luo Z."/>
            <person name="Davy M."/>
            <person name="Cheng C."/>
            <person name="McNeilage M."/>
            <person name="Scaglione D."/>
            <person name="Liu Y."/>
            <person name="Zhang Q."/>
            <person name="Datson P."/>
            <person name="De Silva N."/>
            <person name="Gardiner S.E."/>
            <person name="Bassett H."/>
            <person name="Chagne D."/>
            <person name="McCallum J."/>
            <person name="Dzierzon H."/>
            <person name="Deng C."/>
            <person name="Wang Y.Y."/>
            <person name="Barron L."/>
            <person name="Manako K."/>
            <person name="Bowen J."/>
            <person name="Foster T.M."/>
            <person name="Erridge Z.A."/>
            <person name="Tiffin H."/>
            <person name="Waite C.N."/>
            <person name="Davies K.M."/>
            <person name="Grierson E.P."/>
            <person name="Laing W.A."/>
            <person name="Kirk R."/>
            <person name="Chen X."/>
            <person name="Wood M."/>
            <person name="Montefiori M."/>
            <person name="Brummell D.A."/>
            <person name="Schwinn K.E."/>
            <person name="Catanach A."/>
            <person name="Fullerton C."/>
            <person name="Li D."/>
            <person name="Meiyalaghan S."/>
            <person name="Nieuwenhuizen N."/>
            <person name="Read N."/>
            <person name="Prakash R."/>
            <person name="Hunter D."/>
            <person name="Zhang H."/>
            <person name="McKenzie M."/>
            <person name="Knabel M."/>
            <person name="Harris A."/>
            <person name="Allan A.C."/>
            <person name="Gleave A."/>
            <person name="Chen A."/>
            <person name="Janssen B.J."/>
            <person name="Plunkett B."/>
            <person name="Ampomah-Dwamena C."/>
            <person name="Voogd C."/>
            <person name="Leif D."/>
            <person name="Lafferty D."/>
            <person name="Souleyre E.J.F."/>
            <person name="Varkonyi-Gasic E."/>
            <person name="Gambi F."/>
            <person name="Hanley J."/>
            <person name="Yao J.L."/>
            <person name="Cheung J."/>
            <person name="David K.M."/>
            <person name="Warren B."/>
            <person name="Marsh K."/>
            <person name="Snowden K.C."/>
            <person name="Lin-Wang K."/>
            <person name="Brian L."/>
            <person name="Martinez-Sanchez M."/>
            <person name="Wang M."/>
            <person name="Ileperuma N."/>
            <person name="Macnee N."/>
            <person name="Campin R."/>
            <person name="McAtee P."/>
            <person name="Drummond R.S.M."/>
            <person name="Espley R.V."/>
            <person name="Ireland H.S."/>
            <person name="Wu R."/>
            <person name="Atkinson R.G."/>
            <person name="Karunairetnam S."/>
            <person name="Bulley S."/>
            <person name="Chunkath S."/>
            <person name="Hanley Z."/>
            <person name="Storey R."/>
            <person name="Thrimawithana A.H."/>
            <person name="Thomson S."/>
            <person name="David C."/>
            <person name="Testolin R."/>
            <person name="Huang H."/>
            <person name="Hellens R.P."/>
            <person name="Schaffer R.J."/>
        </authorList>
    </citation>
    <scope>NUCLEOTIDE SEQUENCE [LARGE SCALE GENOMIC DNA]</scope>
    <source>
        <strain evidence="2">cv. Red5</strain>
    </source>
</reference>